<protein>
    <recommendedName>
        <fullName evidence="3">beta-galactosidase</fullName>
        <ecNumber evidence="3">3.2.1.23</ecNumber>
    </recommendedName>
</protein>
<evidence type="ECO:0000259" key="7">
    <source>
        <dbReference type="Pfam" id="PF00703"/>
    </source>
</evidence>
<feature type="region of interest" description="Disordered" evidence="6">
    <location>
        <begin position="598"/>
        <end position="619"/>
    </location>
</feature>
<keyword evidence="11" id="KW-1185">Reference proteome</keyword>
<feature type="domain" description="Glycoside hydrolase family 2 immunoglobulin-like beta-sandwich" evidence="7">
    <location>
        <begin position="175"/>
        <end position="284"/>
    </location>
</feature>
<gene>
    <name evidence="10" type="ORF">OB955_22490</name>
</gene>
<dbReference type="Pfam" id="PF02837">
    <property type="entry name" value="Glyco_hydro_2_N"/>
    <property type="match status" value="1"/>
</dbReference>
<dbReference type="InterPro" id="IPR006104">
    <property type="entry name" value="Glyco_hydro_2_N"/>
</dbReference>
<dbReference type="SUPFAM" id="SSF49303">
    <property type="entry name" value="beta-Galactosidase/glucuronidase domain"/>
    <property type="match status" value="1"/>
</dbReference>
<dbReference type="InterPro" id="IPR006101">
    <property type="entry name" value="Glyco_hydro_2"/>
</dbReference>
<dbReference type="Pfam" id="PF02836">
    <property type="entry name" value="Glyco_hydro_2_C"/>
    <property type="match status" value="1"/>
</dbReference>
<name>A0ABT2QKP8_9EURY</name>
<dbReference type="InterPro" id="IPR036156">
    <property type="entry name" value="Beta-gal/glucu_dom_sf"/>
</dbReference>
<comment type="similarity">
    <text evidence="2">Belongs to the glycosyl hydrolase 2 family.</text>
</comment>
<dbReference type="InterPro" id="IPR013783">
    <property type="entry name" value="Ig-like_fold"/>
</dbReference>
<dbReference type="RefSeq" id="WP_338009180.1">
    <property type="nucleotide sequence ID" value="NZ_JAOPKB010000019.1"/>
</dbReference>
<dbReference type="InterPro" id="IPR006103">
    <property type="entry name" value="Glyco_hydro_2_cat"/>
</dbReference>
<dbReference type="EMBL" id="JAOPKB010000019">
    <property type="protein sequence ID" value="MCU4975462.1"/>
    <property type="molecule type" value="Genomic_DNA"/>
</dbReference>
<dbReference type="SUPFAM" id="SSF51445">
    <property type="entry name" value="(Trans)glycosidases"/>
    <property type="match status" value="1"/>
</dbReference>
<dbReference type="PRINTS" id="PR00132">
    <property type="entry name" value="GLHYDRLASE2"/>
</dbReference>
<evidence type="ECO:0000313" key="10">
    <source>
        <dbReference type="EMBL" id="MCU4975462.1"/>
    </source>
</evidence>
<evidence type="ECO:0000256" key="1">
    <source>
        <dbReference type="ARBA" id="ARBA00001412"/>
    </source>
</evidence>
<dbReference type="InterPro" id="IPR017853">
    <property type="entry name" value="GH"/>
</dbReference>
<evidence type="ECO:0000256" key="6">
    <source>
        <dbReference type="SAM" id="MobiDB-lite"/>
    </source>
</evidence>
<proteinExistence type="inferred from homology"/>
<dbReference type="Pfam" id="PF00703">
    <property type="entry name" value="Glyco_hydro_2"/>
    <property type="match status" value="1"/>
</dbReference>
<keyword evidence="5" id="KW-0326">Glycosidase</keyword>
<dbReference type="InterPro" id="IPR006102">
    <property type="entry name" value="Ig-like_GH2"/>
</dbReference>
<accession>A0ABT2QKP8</accession>
<comment type="catalytic activity">
    <reaction evidence="1">
        <text>Hydrolysis of terminal non-reducing beta-D-galactose residues in beta-D-galactosides.</text>
        <dbReference type="EC" id="3.2.1.23"/>
    </reaction>
</comment>
<comment type="caution">
    <text evidence="10">The sequence shown here is derived from an EMBL/GenBank/DDBJ whole genome shotgun (WGS) entry which is preliminary data.</text>
</comment>
<dbReference type="EC" id="3.2.1.23" evidence="3"/>
<dbReference type="Proteomes" id="UP001320972">
    <property type="component" value="Unassembled WGS sequence"/>
</dbReference>
<feature type="domain" description="Glycoside hydrolase family 2 catalytic" evidence="8">
    <location>
        <begin position="287"/>
        <end position="485"/>
    </location>
</feature>
<dbReference type="Gene3D" id="2.60.40.10">
    <property type="entry name" value="Immunoglobulins"/>
    <property type="match status" value="1"/>
</dbReference>
<dbReference type="Gene3D" id="3.20.20.80">
    <property type="entry name" value="Glycosidases"/>
    <property type="match status" value="1"/>
</dbReference>
<evidence type="ECO:0000259" key="9">
    <source>
        <dbReference type="Pfam" id="PF02837"/>
    </source>
</evidence>
<dbReference type="PANTHER" id="PTHR46323:SF2">
    <property type="entry name" value="BETA-GALACTOSIDASE"/>
    <property type="match status" value="1"/>
</dbReference>
<dbReference type="PANTHER" id="PTHR46323">
    <property type="entry name" value="BETA-GALACTOSIDASE"/>
    <property type="match status" value="1"/>
</dbReference>
<evidence type="ECO:0000259" key="8">
    <source>
        <dbReference type="Pfam" id="PF02836"/>
    </source>
</evidence>
<evidence type="ECO:0000313" key="11">
    <source>
        <dbReference type="Proteomes" id="UP001320972"/>
    </source>
</evidence>
<evidence type="ECO:0000256" key="5">
    <source>
        <dbReference type="ARBA" id="ARBA00023295"/>
    </source>
</evidence>
<reference evidence="10 11" key="1">
    <citation type="submission" date="2022-09" db="EMBL/GenBank/DDBJ databases">
        <title>Enrichment on poylsaccharides allowed isolation of novel metabolic and taxonomic groups of Haloarchaea.</title>
        <authorList>
            <person name="Sorokin D.Y."/>
            <person name="Elcheninov A.G."/>
            <person name="Khizhniak T.V."/>
            <person name="Kolganova T.V."/>
            <person name="Kublanov I.V."/>
        </authorList>
    </citation>
    <scope>NUCLEOTIDE SEQUENCE [LARGE SCALE GENOMIC DNA]</scope>
    <source>
        <strain evidence="10 11">AArc-m2/3/4</strain>
    </source>
</reference>
<evidence type="ECO:0000256" key="3">
    <source>
        <dbReference type="ARBA" id="ARBA00012756"/>
    </source>
</evidence>
<sequence>MTENDTASAESVPDIDVRLTPRPSDGSGATERRSLNGTWEFAPGTDEPPSDDDEWRRHEVPGQWNYAGYEVPDDGRGWYRRTIQVPSDRASGPVKIRFNGVYSDAIVRVNGERVRLHQGGYTPFEVDVTDALEIGDDNVLEVGVAEKSKAESLSQTGFGAGITRGVTLLSVPPCHLADLDIETTVEDDDEGTIAVEAMIRNAGPDRIDNARMRATLTDPDGTAVETLESSIDGLGDEDEQSVSFEFTVDGAATWNPEQPRLYELSCEVEANGESERVEASVGIREFEIDGDQLLLNGRPITLRGVNWRECHPDHGLAIPAERTRRDAELLREANVNYVRTGHHPTTEAFVEACDELGIVVEMEAPIAFLRFENSHLATDPSYREPLCRQILEIVERDKNRTSVGIWSLANESEWGPNFEAAAELVSAADPTRPTTFNWGMHKDEDAPYVDIANHHYPALRDSKVDLEEFEESDRPVMFGEFCHTYCYNVRELGTDPGLRDDYVRVLERGWERVNELDAFAGAAIWAGLDHLTPEYRWGLIDAHRRRRPEYWHVKNVYAPIKIESVRRTGDLVQVDLDNRSQFVSLSDRRLEWRAGDESGTFEADVPPGETGTVTIDPPADGSSITVKVLHPAGFTIDEHVFEDDDHTSRPNAPMDDPTVTESETKFMLETPDCSVTVDRNIGEVEIAGPDGEPIVSGLLGFGATSVESNIRVPPIYGDTIGTRLSPWRCEAVRTTDDETGVEIQGGYYYDTIDIATGSFHLRFAGDHLELAYEFTFNESRDVRQAGLVIPVVRDCDTLSWVRDSYWSAYPSDHIGRSTGSTVAFPGGERAANDNSKLDGSWLWCDEATENGSNDFRSTKRHIREATLSGSDGRAIDIYADGDQHVRCSVEGDTIDLNVLDRSLAGVGLGLLDRHALLDEEPTIEAGTRFEGRVKLGIQNE</sequence>
<organism evidence="10 11">
    <name type="scientific">Natronoglomus mannanivorans</name>
    <dbReference type="NCBI Taxonomy" id="2979990"/>
    <lineage>
        <taxon>Archaea</taxon>
        <taxon>Methanobacteriati</taxon>
        <taxon>Methanobacteriota</taxon>
        <taxon>Stenosarchaea group</taxon>
        <taxon>Halobacteria</taxon>
        <taxon>Halobacteriales</taxon>
        <taxon>Natrialbaceae</taxon>
        <taxon>Natronoglomus</taxon>
    </lineage>
</organism>
<evidence type="ECO:0000256" key="4">
    <source>
        <dbReference type="ARBA" id="ARBA00022801"/>
    </source>
</evidence>
<dbReference type="Gene3D" id="2.60.120.260">
    <property type="entry name" value="Galactose-binding domain-like"/>
    <property type="match status" value="1"/>
</dbReference>
<dbReference type="InterPro" id="IPR050347">
    <property type="entry name" value="Bact_Beta-galactosidase"/>
</dbReference>
<dbReference type="InterPro" id="IPR008979">
    <property type="entry name" value="Galactose-bd-like_sf"/>
</dbReference>
<dbReference type="SUPFAM" id="SSF49785">
    <property type="entry name" value="Galactose-binding domain-like"/>
    <property type="match status" value="1"/>
</dbReference>
<feature type="domain" description="Glycosyl hydrolases family 2 sugar binding" evidence="9">
    <location>
        <begin position="33"/>
        <end position="172"/>
    </location>
</feature>
<keyword evidence="4" id="KW-0378">Hydrolase</keyword>
<evidence type="ECO:0000256" key="2">
    <source>
        <dbReference type="ARBA" id="ARBA00007401"/>
    </source>
</evidence>
<feature type="region of interest" description="Disordered" evidence="6">
    <location>
        <begin position="1"/>
        <end position="57"/>
    </location>
</feature>